<dbReference type="Proteomes" id="UP001438707">
    <property type="component" value="Unassembled WGS sequence"/>
</dbReference>
<dbReference type="InterPro" id="IPR002999">
    <property type="entry name" value="Tudor"/>
</dbReference>
<feature type="coiled-coil region" evidence="3">
    <location>
        <begin position="4"/>
        <end position="58"/>
    </location>
</feature>
<dbReference type="Gene3D" id="2.30.30.140">
    <property type="match status" value="1"/>
</dbReference>
<evidence type="ECO:0000256" key="4">
    <source>
        <dbReference type="SAM" id="MobiDB-lite"/>
    </source>
</evidence>
<dbReference type="GO" id="GO:0005634">
    <property type="term" value="C:nucleus"/>
    <property type="evidence" value="ECO:0007669"/>
    <property type="project" value="UniProtKB-SubCell"/>
</dbReference>
<evidence type="ECO:0000313" key="7">
    <source>
        <dbReference type="Proteomes" id="UP001438707"/>
    </source>
</evidence>
<evidence type="ECO:0000256" key="2">
    <source>
        <dbReference type="ARBA" id="ARBA00023242"/>
    </source>
</evidence>
<dbReference type="AlphaFoldDB" id="A0AAW1QJ61"/>
<gene>
    <name evidence="6" type="ORF">WJX74_005965</name>
</gene>
<evidence type="ECO:0000256" key="3">
    <source>
        <dbReference type="SAM" id="Coils"/>
    </source>
</evidence>
<dbReference type="PANTHER" id="PTHR13681">
    <property type="entry name" value="SURVIVAL OF MOTOR NEURON-RELATED-SPLICING FACTOR 30-RELATED"/>
    <property type="match status" value="1"/>
</dbReference>
<dbReference type="SMART" id="SM00333">
    <property type="entry name" value="TUDOR"/>
    <property type="match status" value="1"/>
</dbReference>
<feature type="region of interest" description="Disordered" evidence="4">
    <location>
        <begin position="62"/>
        <end position="84"/>
    </location>
</feature>
<proteinExistence type="predicted"/>
<evidence type="ECO:0000259" key="5">
    <source>
        <dbReference type="PROSITE" id="PS50304"/>
    </source>
</evidence>
<keyword evidence="3" id="KW-0175">Coiled coil</keyword>
<evidence type="ECO:0000313" key="6">
    <source>
        <dbReference type="EMBL" id="KAK9821514.1"/>
    </source>
</evidence>
<feature type="region of interest" description="Disordered" evidence="4">
    <location>
        <begin position="165"/>
        <end position="190"/>
    </location>
</feature>
<reference evidence="6 7" key="1">
    <citation type="journal article" date="2024" name="Nat. Commun.">
        <title>Phylogenomics reveals the evolutionary origins of lichenization in chlorophyte algae.</title>
        <authorList>
            <person name="Puginier C."/>
            <person name="Libourel C."/>
            <person name="Otte J."/>
            <person name="Skaloud P."/>
            <person name="Haon M."/>
            <person name="Grisel S."/>
            <person name="Petersen M."/>
            <person name="Berrin J.G."/>
            <person name="Delaux P.M."/>
            <person name="Dal Grande F."/>
            <person name="Keller J."/>
        </authorList>
    </citation>
    <scope>NUCLEOTIDE SEQUENCE [LARGE SCALE GENOMIC DNA]</scope>
    <source>
        <strain evidence="6 7">SAG 2145</strain>
    </source>
</reference>
<feature type="compositionally biased region" description="Polar residues" evidence="4">
    <location>
        <begin position="74"/>
        <end position="84"/>
    </location>
</feature>
<feature type="compositionally biased region" description="Basic residues" evidence="4">
    <location>
        <begin position="255"/>
        <end position="270"/>
    </location>
</feature>
<name>A0AAW1QJ61_9CHLO</name>
<dbReference type="PROSITE" id="PS50304">
    <property type="entry name" value="TUDOR"/>
    <property type="match status" value="1"/>
</dbReference>
<accession>A0AAW1QJ61</accession>
<evidence type="ECO:0000256" key="1">
    <source>
        <dbReference type="ARBA" id="ARBA00004123"/>
    </source>
</evidence>
<dbReference type="PANTHER" id="PTHR13681:SF26">
    <property type="entry name" value="SURVIVAL OF MOTOR NEURON-RELATED-SPLICING FACTOR 30"/>
    <property type="match status" value="1"/>
</dbReference>
<feature type="compositionally biased region" description="Basic residues" evidence="4">
    <location>
        <begin position="218"/>
        <end position="234"/>
    </location>
</feature>
<protein>
    <recommendedName>
        <fullName evidence="5">Tudor domain-containing protein</fullName>
    </recommendedName>
</protein>
<dbReference type="EMBL" id="JALJOS010000037">
    <property type="protein sequence ID" value="KAK9821514.1"/>
    <property type="molecule type" value="Genomic_DNA"/>
</dbReference>
<dbReference type="SUPFAM" id="SSF63748">
    <property type="entry name" value="Tudor/PWWP/MBT"/>
    <property type="match status" value="1"/>
</dbReference>
<comment type="caution">
    <text evidence="6">The sequence shown here is derived from an EMBL/GenBank/DDBJ whole genome shotgun (WGS) entry which is preliminary data.</text>
</comment>
<keyword evidence="2" id="KW-0539">Nucleus</keyword>
<organism evidence="6 7">
    <name type="scientific">Apatococcus lobatus</name>
    <dbReference type="NCBI Taxonomy" id="904363"/>
    <lineage>
        <taxon>Eukaryota</taxon>
        <taxon>Viridiplantae</taxon>
        <taxon>Chlorophyta</taxon>
        <taxon>core chlorophytes</taxon>
        <taxon>Trebouxiophyceae</taxon>
        <taxon>Chlorellales</taxon>
        <taxon>Chlorellaceae</taxon>
        <taxon>Apatococcus</taxon>
    </lineage>
</organism>
<feature type="domain" description="Tudor" evidence="5">
    <location>
        <begin position="123"/>
        <end position="182"/>
    </location>
</feature>
<feature type="region of interest" description="Disordered" evidence="4">
    <location>
        <begin position="211"/>
        <end position="309"/>
    </location>
</feature>
<comment type="subcellular location">
    <subcellularLocation>
        <location evidence="1">Nucleus</location>
    </subcellularLocation>
</comment>
<keyword evidence="7" id="KW-1185">Reference proteome</keyword>
<sequence>MESLDELRSNLIEYRTQLSQVEELLLNEPNNEEYADIYNSLTEVIELTENLVKEARSKELVQEHEEQSKAELSAPQSIQQRPRGNITTQAPSLQLPSILPPQVAQQIRSAQQKAALQGQAPAVWAIGARCQAIYSGDGEWYEATVKGVSDTGDFVVSFDAYEHEETVSQQHAKPRSDSEETYRGVSAPKRKRVEEVPTEIGEMPKWLEVKETDSEKTKQKKKKLQKSYKSKKRFHDMDVATKQRQASWMNFQKGKGQKKKTGFLTGRKKGSIFSISDDPEAKVGVVGSGKGMTDYKGPGRHDFGGSSDL</sequence>